<dbReference type="Pfam" id="PF23598">
    <property type="entry name" value="LRR_14"/>
    <property type="match status" value="1"/>
</dbReference>
<evidence type="ECO:0000313" key="6">
    <source>
        <dbReference type="Proteomes" id="UP000195402"/>
    </source>
</evidence>
<dbReference type="InterPro" id="IPR027417">
    <property type="entry name" value="P-loop_NTPase"/>
</dbReference>
<keyword evidence="1" id="KW-0677">Repeat</keyword>
<dbReference type="GO" id="GO:0043531">
    <property type="term" value="F:ADP binding"/>
    <property type="evidence" value="ECO:0007669"/>
    <property type="project" value="InterPro"/>
</dbReference>
<keyword evidence="6" id="KW-1185">Reference proteome</keyword>
<dbReference type="PANTHER" id="PTHR23155">
    <property type="entry name" value="DISEASE RESISTANCE PROTEIN RP"/>
    <property type="match status" value="1"/>
</dbReference>
<dbReference type="EMBL" id="MVGT01001452">
    <property type="protein sequence ID" value="OVA11974.1"/>
    <property type="molecule type" value="Genomic_DNA"/>
</dbReference>
<dbReference type="OMA" id="REWERIN"/>
<dbReference type="SUPFAM" id="SSF52058">
    <property type="entry name" value="L domain-like"/>
    <property type="match status" value="1"/>
</dbReference>
<dbReference type="GO" id="GO:0098542">
    <property type="term" value="P:defense response to other organism"/>
    <property type="evidence" value="ECO:0007669"/>
    <property type="project" value="TreeGrafter"/>
</dbReference>
<sequence length="378" mass="43327">MVGKCGGLPLGLIVLGGLLLKKSPSTHEWQRVLNHISRKLMEDQDHHTSQILALSYNDLPFELKSCFLHIGLFPEDSVIDTKKLIHLWVAEGFIPQREEPMEDVAEDYLNELTDRSMIQVVHRKSSWELEECSCSIHDLLRDLAISKAEEVRFLQIYGKEDPPPFSARPPRGRRFAIHSENQSYALKDWLPPNLCSLVIFNTDATTTIRENNLRSLYVGFKFLRVLDLGCCRFDKNSHLQLPDKIGEMIHLRYLCLKDTYVEELPTSIGNFQRLQTLDLTGHFECKLPDTVGKLGKLRHLYGCWAKKMPRIDTLTNLQRLNSISFDIWMQNDTAKLTNLRELKMTGVRRDTDTRSLSESLARLGSNLQSLSVSTGEYG</sequence>
<dbReference type="InterPro" id="IPR032675">
    <property type="entry name" value="LRR_dom_sf"/>
</dbReference>
<name>A0A200QNC8_MACCD</name>
<proteinExistence type="predicted"/>
<feature type="domain" description="Disease resistance protein winged helix" evidence="3">
    <location>
        <begin position="72"/>
        <end position="144"/>
    </location>
</feature>
<dbReference type="STRING" id="56857.A0A200QNC8"/>
<dbReference type="InParanoid" id="A0A200QNC8"/>
<gene>
    <name evidence="5" type="ORF">BVC80_8767g9</name>
</gene>
<dbReference type="AlphaFoldDB" id="A0A200QNC8"/>
<dbReference type="Proteomes" id="UP000195402">
    <property type="component" value="Unassembled WGS sequence"/>
</dbReference>
<feature type="domain" description="Disease resistance R13L4/SHOC-2-like LRR" evidence="4">
    <location>
        <begin position="217"/>
        <end position="375"/>
    </location>
</feature>
<dbReference type="InterPro" id="IPR058922">
    <property type="entry name" value="WHD_DRP"/>
</dbReference>
<dbReference type="Gene3D" id="1.10.8.430">
    <property type="entry name" value="Helical domain of apoptotic protease-activating factors"/>
    <property type="match status" value="1"/>
</dbReference>
<comment type="caution">
    <text evidence="5">The sequence shown here is derived from an EMBL/GenBank/DDBJ whole genome shotgun (WGS) entry which is preliminary data.</text>
</comment>
<dbReference type="InterPro" id="IPR042197">
    <property type="entry name" value="Apaf_helical"/>
</dbReference>
<dbReference type="OrthoDB" id="1741380at2759"/>
<evidence type="ECO:0000256" key="1">
    <source>
        <dbReference type="ARBA" id="ARBA00022737"/>
    </source>
</evidence>
<dbReference type="PANTHER" id="PTHR23155:SF1185">
    <property type="entry name" value="DISEASE RESISTANCE RPP8-LIKE PROTEIN 3-RELATED"/>
    <property type="match status" value="1"/>
</dbReference>
<evidence type="ECO:0000259" key="3">
    <source>
        <dbReference type="Pfam" id="PF23559"/>
    </source>
</evidence>
<dbReference type="SUPFAM" id="SSF52540">
    <property type="entry name" value="P-loop containing nucleoside triphosphate hydrolases"/>
    <property type="match status" value="1"/>
</dbReference>
<evidence type="ECO:0000256" key="2">
    <source>
        <dbReference type="ARBA" id="ARBA00022821"/>
    </source>
</evidence>
<dbReference type="InterPro" id="IPR055414">
    <property type="entry name" value="LRR_R13L4/SHOC2-like"/>
</dbReference>
<protein>
    <submittedName>
        <fullName evidence="5">NB-ARC</fullName>
    </submittedName>
</protein>
<dbReference type="InterPro" id="IPR044974">
    <property type="entry name" value="Disease_R_plants"/>
</dbReference>
<dbReference type="FunFam" id="1.10.10.10:FF:000322">
    <property type="entry name" value="Probable disease resistance protein At1g63360"/>
    <property type="match status" value="1"/>
</dbReference>
<reference evidence="5 6" key="1">
    <citation type="journal article" date="2017" name="Mol. Plant">
        <title>The Genome of Medicinal Plant Macleaya cordata Provides New Insights into Benzylisoquinoline Alkaloids Metabolism.</title>
        <authorList>
            <person name="Liu X."/>
            <person name="Liu Y."/>
            <person name="Huang P."/>
            <person name="Ma Y."/>
            <person name="Qing Z."/>
            <person name="Tang Q."/>
            <person name="Cao H."/>
            <person name="Cheng P."/>
            <person name="Zheng Y."/>
            <person name="Yuan Z."/>
            <person name="Zhou Y."/>
            <person name="Liu J."/>
            <person name="Tang Z."/>
            <person name="Zhuo Y."/>
            <person name="Zhang Y."/>
            <person name="Yu L."/>
            <person name="Huang J."/>
            <person name="Yang P."/>
            <person name="Peng Q."/>
            <person name="Zhang J."/>
            <person name="Jiang W."/>
            <person name="Zhang Z."/>
            <person name="Lin K."/>
            <person name="Ro D.K."/>
            <person name="Chen X."/>
            <person name="Xiong X."/>
            <person name="Shang Y."/>
            <person name="Huang S."/>
            <person name="Zeng J."/>
        </authorList>
    </citation>
    <scope>NUCLEOTIDE SEQUENCE [LARGE SCALE GENOMIC DNA]</scope>
    <source>
        <strain evidence="6">cv. BLH2017</strain>
        <tissue evidence="5">Root</tissue>
    </source>
</reference>
<keyword evidence="2" id="KW-0611">Plant defense</keyword>
<evidence type="ECO:0000313" key="5">
    <source>
        <dbReference type="EMBL" id="OVA11974.1"/>
    </source>
</evidence>
<dbReference type="InterPro" id="IPR036388">
    <property type="entry name" value="WH-like_DNA-bd_sf"/>
</dbReference>
<dbReference type="Gene3D" id="1.10.10.10">
    <property type="entry name" value="Winged helix-like DNA-binding domain superfamily/Winged helix DNA-binding domain"/>
    <property type="match status" value="1"/>
</dbReference>
<evidence type="ECO:0000259" key="4">
    <source>
        <dbReference type="Pfam" id="PF23598"/>
    </source>
</evidence>
<organism evidence="5 6">
    <name type="scientific">Macleaya cordata</name>
    <name type="common">Five-seeded plume-poppy</name>
    <name type="synonym">Bocconia cordata</name>
    <dbReference type="NCBI Taxonomy" id="56857"/>
    <lineage>
        <taxon>Eukaryota</taxon>
        <taxon>Viridiplantae</taxon>
        <taxon>Streptophyta</taxon>
        <taxon>Embryophyta</taxon>
        <taxon>Tracheophyta</taxon>
        <taxon>Spermatophyta</taxon>
        <taxon>Magnoliopsida</taxon>
        <taxon>Ranunculales</taxon>
        <taxon>Papaveraceae</taxon>
        <taxon>Papaveroideae</taxon>
        <taxon>Macleaya</taxon>
    </lineage>
</organism>
<dbReference type="Pfam" id="PF23559">
    <property type="entry name" value="WHD_DRP"/>
    <property type="match status" value="1"/>
</dbReference>
<accession>A0A200QNC8</accession>
<dbReference type="Gene3D" id="3.80.10.10">
    <property type="entry name" value="Ribonuclease Inhibitor"/>
    <property type="match status" value="1"/>
</dbReference>